<comment type="caution">
    <text evidence="2">The sequence shown here is derived from an EMBL/GenBank/DDBJ whole genome shotgun (WGS) entry which is preliminary data.</text>
</comment>
<dbReference type="AlphaFoldDB" id="A0A9P7N236"/>
<evidence type="ECO:0000313" key="3">
    <source>
        <dbReference type="Proteomes" id="UP000748025"/>
    </source>
</evidence>
<keyword evidence="3" id="KW-1185">Reference proteome</keyword>
<feature type="region of interest" description="Disordered" evidence="1">
    <location>
        <begin position="241"/>
        <end position="260"/>
    </location>
</feature>
<name>A0A9P7N236_9HYPO</name>
<dbReference type="EMBL" id="SRPW01003570">
    <property type="protein sequence ID" value="KAG5986626.1"/>
    <property type="molecule type" value="Genomic_DNA"/>
</dbReference>
<dbReference type="OrthoDB" id="5397682at2759"/>
<proteinExistence type="predicted"/>
<protein>
    <submittedName>
        <fullName evidence="2">Uncharacterized protein</fullName>
    </submittedName>
</protein>
<dbReference type="Proteomes" id="UP000748025">
    <property type="component" value="Unassembled WGS sequence"/>
</dbReference>
<evidence type="ECO:0000313" key="2">
    <source>
        <dbReference type="EMBL" id="KAG5986626.1"/>
    </source>
</evidence>
<accession>A0A9P7N236</accession>
<sequence>WNKVRFDILIHASPTKTANLKRLLRSIAAADLAGIQPPHITIELPNTIDQSLESFLKEFKWPRPTPHRGQQSPMLSLRRRITRQPLDEEDSSMPDVKYTLLHQLHSKLALMEDYDASLMGLSFSIPHTLVDGTTPFSPPAPTSGDEDKSGQTAFLWQRPNSEAMVFTGEKWIELHHFISRMLQHKSSSSSSSDLLAQRTAGKKYPAWLEYALQLSRLRGYHTLYPSKATADAILGVHSEIPDPPEEYEKDAAAAGASQKASLASLEDESTELFDPTATIDMLDTLPEGGNLQSPIEVPILSWDGTPMTHKSFSKQAQEYTALFRREIPKLTVMPVMRHGYSTPPAGREV</sequence>
<reference evidence="2" key="1">
    <citation type="journal article" date="2020" name="bioRxiv">
        <title>Whole genome comparisons of ergot fungi reveals the divergence and evolution of species within the genus Claviceps are the result of varying mechanisms driving genome evolution and host range expansion.</title>
        <authorList>
            <person name="Wyka S.A."/>
            <person name="Mondo S.J."/>
            <person name="Liu M."/>
            <person name="Dettman J."/>
            <person name="Nalam V."/>
            <person name="Broders K.D."/>
        </authorList>
    </citation>
    <scope>NUCLEOTIDE SEQUENCE</scope>
    <source>
        <strain evidence="2">CCC 602</strain>
    </source>
</reference>
<organism evidence="2 3">
    <name type="scientific">Claviceps pusilla</name>
    <dbReference type="NCBI Taxonomy" id="123648"/>
    <lineage>
        <taxon>Eukaryota</taxon>
        <taxon>Fungi</taxon>
        <taxon>Dikarya</taxon>
        <taxon>Ascomycota</taxon>
        <taxon>Pezizomycotina</taxon>
        <taxon>Sordariomycetes</taxon>
        <taxon>Hypocreomycetidae</taxon>
        <taxon>Hypocreales</taxon>
        <taxon>Clavicipitaceae</taxon>
        <taxon>Claviceps</taxon>
    </lineage>
</organism>
<dbReference type="PANTHER" id="PTHR33604">
    <property type="entry name" value="OSJNBA0004B13.7 PROTEIN"/>
    <property type="match status" value="1"/>
</dbReference>
<dbReference type="PANTHER" id="PTHR33604:SF3">
    <property type="entry name" value="OSJNBA0004B13.7 PROTEIN"/>
    <property type="match status" value="1"/>
</dbReference>
<evidence type="ECO:0000256" key="1">
    <source>
        <dbReference type="SAM" id="MobiDB-lite"/>
    </source>
</evidence>
<feature type="non-terminal residue" evidence="2">
    <location>
        <position position="1"/>
    </location>
</feature>
<gene>
    <name evidence="2" type="ORF">E4U43_005431</name>
</gene>